<keyword evidence="5 8" id="KW-0812">Transmembrane</keyword>
<feature type="transmembrane region" description="Helical" evidence="8">
    <location>
        <begin position="133"/>
        <end position="154"/>
    </location>
</feature>
<keyword evidence="4" id="KW-0997">Cell inner membrane</keyword>
<evidence type="ECO:0000256" key="4">
    <source>
        <dbReference type="ARBA" id="ARBA00022519"/>
    </source>
</evidence>
<dbReference type="GO" id="GO:0005886">
    <property type="term" value="C:plasma membrane"/>
    <property type="evidence" value="ECO:0007669"/>
    <property type="project" value="UniProtKB-SubCell"/>
</dbReference>
<dbReference type="EMBL" id="BARS01000294">
    <property type="protein sequence ID" value="GAF75094.1"/>
    <property type="molecule type" value="Genomic_DNA"/>
</dbReference>
<name>X0S220_9ZZZZ</name>
<feature type="transmembrane region" description="Helical" evidence="8">
    <location>
        <begin position="51"/>
        <end position="70"/>
    </location>
</feature>
<dbReference type="PANTHER" id="PTHR35011">
    <property type="entry name" value="2,3-DIKETO-L-GULONATE TRAP TRANSPORTER SMALL PERMEASE PROTEIN YIAM"/>
    <property type="match status" value="1"/>
</dbReference>
<evidence type="ECO:0000256" key="7">
    <source>
        <dbReference type="ARBA" id="ARBA00023136"/>
    </source>
</evidence>
<feature type="domain" description="Tripartite ATP-independent periplasmic transporters DctQ component" evidence="9">
    <location>
        <begin position="31"/>
        <end position="154"/>
    </location>
</feature>
<organism evidence="10">
    <name type="scientific">marine sediment metagenome</name>
    <dbReference type="NCBI Taxonomy" id="412755"/>
    <lineage>
        <taxon>unclassified sequences</taxon>
        <taxon>metagenomes</taxon>
        <taxon>ecological metagenomes</taxon>
    </lineage>
</organism>
<dbReference type="Pfam" id="PF04290">
    <property type="entry name" value="DctQ"/>
    <property type="match status" value="1"/>
</dbReference>
<comment type="subcellular location">
    <subcellularLocation>
        <location evidence="1">Cell inner membrane</location>
        <topology evidence="1">Multi-pass membrane protein</topology>
    </subcellularLocation>
</comment>
<evidence type="ECO:0000313" key="10">
    <source>
        <dbReference type="EMBL" id="GAF75094.1"/>
    </source>
</evidence>
<sequence>MEKKKFWKRLGIFILDFFEVFTPAIAFSLLFIAFMAQVFFRYFLVPLTWPLEFTLIAFIWTTLFGACFAMRDSSHVKFSLIYDMSKPKTKIWMRIIGNVLLIFSFCIALFPTYRYIDFMSFKRSNVLKIPMNIAFSPFIVFMLIMIGRIGYNLFIDLK</sequence>
<feature type="transmembrane region" description="Helical" evidence="8">
    <location>
        <begin position="91"/>
        <end position="113"/>
    </location>
</feature>
<accession>X0S220</accession>
<dbReference type="InterPro" id="IPR007387">
    <property type="entry name" value="TRAP_DctQ"/>
</dbReference>
<evidence type="ECO:0000256" key="8">
    <source>
        <dbReference type="SAM" id="Phobius"/>
    </source>
</evidence>
<feature type="non-terminal residue" evidence="10">
    <location>
        <position position="158"/>
    </location>
</feature>
<evidence type="ECO:0000256" key="3">
    <source>
        <dbReference type="ARBA" id="ARBA00022475"/>
    </source>
</evidence>
<evidence type="ECO:0000256" key="1">
    <source>
        <dbReference type="ARBA" id="ARBA00004429"/>
    </source>
</evidence>
<keyword evidence="2" id="KW-0813">Transport</keyword>
<feature type="transmembrane region" description="Helical" evidence="8">
    <location>
        <begin position="12"/>
        <end position="39"/>
    </location>
</feature>
<keyword evidence="3" id="KW-1003">Cell membrane</keyword>
<keyword evidence="7 8" id="KW-0472">Membrane</keyword>
<dbReference type="InterPro" id="IPR055348">
    <property type="entry name" value="DctQ"/>
</dbReference>
<protein>
    <recommendedName>
        <fullName evidence="9">Tripartite ATP-independent periplasmic transporters DctQ component domain-containing protein</fullName>
    </recommendedName>
</protein>
<dbReference type="AlphaFoldDB" id="X0S220"/>
<keyword evidence="6 8" id="KW-1133">Transmembrane helix</keyword>
<reference evidence="10" key="1">
    <citation type="journal article" date="2014" name="Front. Microbiol.">
        <title>High frequency of phylogenetically diverse reductive dehalogenase-homologous genes in deep subseafloor sedimentary metagenomes.</title>
        <authorList>
            <person name="Kawai M."/>
            <person name="Futagami T."/>
            <person name="Toyoda A."/>
            <person name="Takaki Y."/>
            <person name="Nishi S."/>
            <person name="Hori S."/>
            <person name="Arai W."/>
            <person name="Tsubouchi T."/>
            <person name="Morono Y."/>
            <person name="Uchiyama I."/>
            <person name="Ito T."/>
            <person name="Fujiyama A."/>
            <person name="Inagaki F."/>
            <person name="Takami H."/>
        </authorList>
    </citation>
    <scope>NUCLEOTIDE SEQUENCE</scope>
    <source>
        <strain evidence="10">Expedition CK06-06</strain>
    </source>
</reference>
<evidence type="ECO:0000256" key="6">
    <source>
        <dbReference type="ARBA" id="ARBA00022989"/>
    </source>
</evidence>
<evidence type="ECO:0000256" key="2">
    <source>
        <dbReference type="ARBA" id="ARBA00022448"/>
    </source>
</evidence>
<comment type="caution">
    <text evidence="10">The sequence shown here is derived from an EMBL/GenBank/DDBJ whole genome shotgun (WGS) entry which is preliminary data.</text>
</comment>
<evidence type="ECO:0000256" key="5">
    <source>
        <dbReference type="ARBA" id="ARBA00022692"/>
    </source>
</evidence>
<evidence type="ECO:0000259" key="9">
    <source>
        <dbReference type="Pfam" id="PF04290"/>
    </source>
</evidence>
<proteinExistence type="predicted"/>
<gene>
    <name evidence="10" type="ORF">S01H1_00772</name>
</gene>